<dbReference type="Pfam" id="PF13692">
    <property type="entry name" value="Glyco_trans_1_4"/>
    <property type="match status" value="1"/>
</dbReference>
<gene>
    <name evidence="7" type="ORF">GCM10010446_00580</name>
</gene>
<protein>
    <recommendedName>
        <fullName evidence="1">D-inositol 3-phosphate glycosyltransferase</fullName>
    </recommendedName>
</protein>
<feature type="region of interest" description="Disordered" evidence="4">
    <location>
        <begin position="281"/>
        <end position="314"/>
    </location>
</feature>
<evidence type="ECO:0000313" key="8">
    <source>
        <dbReference type="Proteomes" id="UP001500403"/>
    </source>
</evidence>
<evidence type="ECO:0000259" key="6">
    <source>
        <dbReference type="Pfam" id="PF13439"/>
    </source>
</evidence>
<keyword evidence="3" id="KW-0808">Transferase</keyword>
<dbReference type="Pfam" id="PF13439">
    <property type="entry name" value="Glyco_transf_4"/>
    <property type="match status" value="1"/>
</dbReference>
<keyword evidence="2" id="KW-0328">Glycosyltransferase</keyword>
<name>A0ABP6J4D9_9ACTN</name>
<evidence type="ECO:0000256" key="1">
    <source>
        <dbReference type="ARBA" id="ARBA00021292"/>
    </source>
</evidence>
<sequence>MKALHIITGLGVGGAEQQLRLLLRHLPVRCDVVTLTNPGAVADGLRADGVRVTDLGMKGNRDLKAVPALVRLIRRGRYDLVHTHLYRACVYGRIAARLAGVTATVATEHSLGHAEIEGRPLTPGARALYLGTERLGSATVAVSATVAGRLRDWGVPAARIHVVPNGIDAARFRFDPARRLATRARLGVPADAFVVGGVGRIVPGKRFDVLVRAVAALPGAWLLLAGDGPEAGALRTLASRLGAADRIRFLGECDAAAADSPAPGPAAPAAVACAGGARTAEAAHHPAGTPRTTTSRPAVTPPAARRPVLRGGTTATAPGIPDLLCAMDAFVSVSREEAFGLAVVEALAAGLPVLHSTCPAIDDLPAGQSPGARRISGDTGELTAALRRQMEGGRRRLPPPPAVGHYDIARSSERLMDVYAHALALAPSTSFPTEPSPTKRAHP</sequence>
<dbReference type="InterPro" id="IPR028098">
    <property type="entry name" value="Glyco_trans_4-like_N"/>
</dbReference>
<dbReference type="PANTHER" id="PTHR12526">
    <property type="entry name" value="GLYCOSYLTRANSFERASE"/>
    <property type="match status" value="1"/>
</dbReference>
<dbReference type="Gene3D" id="3.40.50.2000">
    <property type="entry name" value="Glycogen Phosphorylase B"/>
    <property type="match status" value="3"/>
</dbReference>
<feature type="compositionally biased region" description="Low complexity" evidence="4">
    <location>
        <begin position="289"/>
        <end position="310"/>
    </location>
</feature>
<feature type="domain" description="Glycosyltransferase subfamily 4-like N-terminal" evidence="6">
    <location>
        <begin position="12"/>
        <end position="171"/>
    </location>
</feature>
<feature type="domain" description="Glycosyl transferase family 1" evidence="5">
    <location>
        <begin position="183"/>
        <end position="254"/>
    </location>
</feature>
<evidence type="ECO:0000313" key="7">
    <source>
        <dbReference type="EMBL" id="GAA2920461.1"/>
    </source>
</evidence>
<organism evidence="7 8">
    <name type="scientific">Streptomyces enissocaesilis</name>
    <dbReference type="NCBI Taxonomy" id="332589"/>
    <lineage>
        <taxon>Bacteria</taxon>
        <taxon>Bacillati</taxon>
        <taxon>Actinomycetota</taxon>
        <taxon>Actinomycetes</taxon>
        <taxon>Kitasatosporales</taxon>
        <taxon>Streptomycetaceae</taxon>
        <taxon>Streptomyces</taxon>
        <taxon>Streptomyces rochei group</taxon>
    </lineage>
</organism>
<dbReference type="PANTHER" id="PTHR12526:SF635">
    <property type="entry name" value="GLYCOSYL TRANSFERASE GROUP 1"/>
    <property type="match status" value="1"/>
</dbReference>
<dbReference type="InterPro" id="IPR001296">
    <property type="entry name" value="Glyco_trans_1"/>
</dbReference>
<proteinExistence type="predicted"/>
<reference evidence="8" key="1">
    <citation type="journal article" date="2019" name="Int. J. Syst. Evol. Microbiol.">
        <title>The Global Catalogue of Microorganisms (GCM) 10K type strain sequencing project: providing services to taxonomists for standard genome sequencing and annotation.</title>
        <authorList>
            <consortium name="The Broad Institute Genomics Platform"/>
            <consortium name="The Broad Institute Genome Sequencing Center for Infectious Disease"/>
            <person name="Wu L."/>
            <person name="Ma J."/>
        </authorList>
    </citation>
    <scope>NUCLEOTIDE SEQUENCE [LARGE SCALE GENOMIC DNA]</scope>
    <source>
        <strain evidence="8">JCM 9088</strain>
    </source>
</reference>
<evidence type="ECO:0000256" key="2">
    <source>
        <dbReference type="ARBA" id="ARBA00022676"/>
    </source>
</evidence>
<dbReference type="EMBL" id="BAAAUD010000001">
    <property type="protein sequence ID" value="GAA2920461.1"/>
    <property type="molecule type" value="Genomic_DNA"/>
</dbReference>
<keyword evidence="8" id="KW-1185">Reference proteome</keyword>
<evidence type="ECO:0000259" key="5">
    <source>
        <dbReference type="Pfam" id="PF00534"/>
    </source>
</evidence>
<dbReference type="SUPFAM" id="SSF53756">
    <property type="entry name" value="UDP-Glycosyltransferase/glycogen phosphorylase"/>
    <property type="match status" value="2"/>
</dbReference>
<dbReference type="Proteomes" id="UP001500403">
    <property type="component" value="Unassembled WGS sequence"/>
</dbReference>
<comment type="caution">
    <text evidence="7">The sequence shown here is derived from an EMBL/GenBank/DDBJ whole genome shotgun (WGS) entry which is preliminary data.</text>
</comment>
<dbReference type="RefSeq" id="WP_344488695.1">
    <property type="nucleotide sequence ID" value="NZ_BAAAUD010000001.1"/>
</dbReference>
<evidence type="ECO:0000256" key="3">
    <source>
        <dbReference type="ARBA" id="ARBA00022679"/>
    </source>
</evidence>
<accession>A0ABP6J4D9</accession>
<evidence type="ECO:0000256" key="4">
    <source>
        <dbReference type="SAM" id="MobiDB-lite"/>
    </source>
</evidence>
<dbReference type="Pfam" id="PF00534">
    <property type="entry name" value="Glycos_transf_1"/>
    <property type="match status" value="1"/>
</dbReference>